<gene>
    <name evidence="2" type="ORF">IPO85_02460</name>
</gene>
<dbReference type="AlphaFoldDB" id="A0A9D7S6P9"/>
<dbReference type="EMBL" id="JADKFW010000004">
    <property type="protein sequence ID" value="MBK9716386.1"/>
    <property type="molecule type" value="Genomic_DNA"/>
</dbReference>
<evidence type="ECO:0000313" key="2">
    <source>
        <dbReference type="EMBL" id="MBK9716386.1"/>
    </source>
</evidence>
<feature type="domain" description="Peptidase M16 C-terminal" evidence="1">
    <location>
        <begin position="187"/>
        <end position="361"/>
    </location>
</feature>
<dbReference type="PANTHER" id="PTHR11851:SF224">
    <property type="entry name" value="PROCESSING PROTEASE"/>
    <property type="match status" value="1"/>
</dbReference>
<evidence type="ECO:0000313" key="3">
    <source>
        <dbReference type="Proteomes" id="UP000808349"/>
    </source>
</evidence>
<dbReference type="GO" id="GO:0046872">
    <property type="term" value="F:metal ion binding"/>
    <property type="evidence" value="ECO:0007669"/>
    <property type="project" value="InterPro"/>
</dbReference>
<dbReference type="Gene3D" id="3.30.830.10">
    <property type="entry name" value="Metalloenzyme, LuxS/M16 peptidase-like"/>
    <property type="match status" value="2"/>
</dbReference>
<dbReference type="PANTHER" id="PTHR11851">
    <property type="entry name" value="METALLOPROTEASE"/>
    <property type="match status" value="1"/>
</dbReference>
<dbReference type="SUPFAM" id="SSF63411">
    <property type="entry name" value="LuxS/MPP-like metallohydrolase"/>
    <property type="match status" value="2"/>
</dbReference>
<sequence length="428" mass="49705">MSTKSSKTKPSLIIGPPDWDIRFPEFQHLAISNGSSVYTMTSNKPKLCYFEFVFENGRVTEHKKLASRVTVNQIQEGTLHHTSKEIADFFDFYGCSYSIHADLDFTVIAVSCLQRHVEKVILFVMELLTEPIFPEENLQKAKVFYISQLQHQLSEPDFVSYREFTAQVYGPDSIYGYNSERETFEALNRNDLLQYHRDHFTAERLKVFYCGDPIEHGLNFWEETLRTIPKQTQLIRPPFIIPEYQKAKAHFPMASCMQISLKYGKKLFPKTHPDYFGMYMVNTILGDYFGSRLMKNIREDHGFTYDIHSTIDAQLHDGCFYISAELNAEFLDETIAQINKEIKKLKEEAIPDFELNMVRNYLNGHVLRLVDGSFPAMQFLKILITEFNTVEAFQSLVHKIKTIDQQEIMELSEKYLCEDDMTVITAGA</sequence>
<dbReference type="InterPro" id="IPR011249">
    <property type="entry name" value="Metalloenz_LuxS/M16"/>
</dbReference>
<evidence type="ECO:0000259" key="1">
    <source>
        <dbReference type="Pfam" id="PF05193"/>
    </source>
</evidence>
<reference evidence="2 3" key="1">
    <citation type="submission" date="2020-10" db="EMBL/GenBank/DDBJ databases">
        <title>Connecting structure to function with the recovery of over 1000 high-quality activated sludge metagenome-assembled genomes encoding full-length rRNA genes using long-read sequencing.</title>
        <authorList>
            <person name="Singleton C.M."/>
            <person name="Petriglieri F."/>
            <person name="Kristensen J.M."/>
            <person name="Kirkegaard R.H."/>
            <person name="Michaelsen T.Y."/>
            <person name="Andersen M.H."/>
            <person name="Karst S.M."/>
            <person name="Dueholm M.S."/>
            <person name="Nielsen P.H."/>
            <person name="Albertsen M."/>
        </authorList>
    </citation>
    <scope>NUCLEOTIDE SEQUENCE [LARGE SCALE GENOMIC DNA]</scope>
    <source>
        <strain evidence="2">Ribe_18-Q3-R11-54_BAT3C.373</strain>
    </source>
</reference>
<protein>
    <submittedName>
        <fullName evidence="2">Insulinase family protein</fullName>
    </submittedName>
</protein>
<dbReference type="InterPro" id="IPR050361">
    <property type="entry name" value="MPP/UQCRC_Complex"/>
</dbReference>
<dbReference type="Pfam" id="PF05193">
    <property type="entry name" value="Peptidase_M16_C"/>
    <property type="match status" value="1"/>
</dbReference>
<comment type="caution">
    <text evidence="2">The sequence shown here is derived from an EMBL/GenBank/DDBJ whole genome shotgun (WGS) entry which is preliminary data.</text>
</comment>
<proteinExistence type="predicted"/>
<dbReference type="InterPro" id="IPR007863">
    <property type="entry name" value="Peptidase_M16_C"/>
</dbReference>
<accession>A0A9D7S6P9</accession>
<dbReference type="Proteomes" id="UP000808349">
    <property type="component" value="Unassembled WGS sequence"/>
</dbReference>
<organism evidence="2 3">
    <name type="scientific">Candidatus Defluviibacterium haderslevense</name>
    <dbReference type="NCBI Taxonomy" id="2981993"/>
    <lineage>
        <taxon>Bacteria</taxon>
        <taxon>Pseudomonadati</taxon>
        <taxon>Bacteroidota</taxon>
        <taxon>Saprospiria</taxon>
        <taxon>Saprospirales</taxon>
        <taxon>Saprospiraceae</taxon>
        <taxon>Candidatus Defluviibacterium</taxon>
    </lineage>
</organism>
<name>A0A9D7S6P9_9BACT</name>